<reference evidence="2" key="1">
    <citation type="journal article" date="2019" name="Int. J. Syst. Evol. Microbiol.">
        <title>The Global Catalogue of Microorganisms (GCM) 10K type strain sequencing project: providing services to taxonomists for standard genome sequencing and annotation.</title>
        <authorList>
            <consortium name="The Broad Institute Genomics Platform"/>
            <consortium name="The Broad Institute Genome Sequencing Center for Infectious Disease"/>
            <person name="Wu L."/>
            <person name="Ma J."/>
        </authorList>
    </citation>
    <scope>NUCLEOTIDE SEQUENCE [LARGE SCALE GENOMIC DNA]</scope>
    <source>
        <strain evidence="2">KCTC 52487</strain>
    </source>
</reference>
<accession>A0ABV6ZYK3</accession>
<comment type="caution">
    <text evidence="1">The sequence shown here is derived from an EMBL/GenBank/DDBJ whole genome shotgun (WGS) entry which is preliminary data.</text>
</comment>
<evidence type="ECO:0000313" key="1">
    <source>
        <dbReference type="EMBL" id="MFC2926469.1"/>
    </source>
</evidence>
<dbReference type="EMBL" id="JBHRSV010000019">
    <property type="protein sequence ID" value="MFC2926469.1"/>
    <property type="molecule type" value="Genomic_DNA"/>
</dbReference>
<gene>
    <name evidence="1" type="ORF">ACFOOR_10170</name>
</gene>
<keyword evidence="2" id="KW-1185">Reference proteome</keyword>
<sequence>MLVIGGFATLVAALLARTTVEGILKRRGWSNGAAVTNLSQAMLAGLLAGWSAFVVIPEGATARVENALRNLAQGQEDILARLPQLPETARIVERIPGYWGEPGCRIVWRFTLLENTLTAEIVETLPGLPPYRMLASVTAAQDHRLDVTGEEPIEARGMAATFTLDESGSIPRLSWMDRSRAAPLLLEPCQEPAR</sequence>
<proteinExistence type="predicted"/>
<dbReference type="RefSeq" id="WP_343164261.1">
    <property type="nucleotide sequence ID" value="NZ_JBHRSV010000019.1"/>
</dbReference>
<organism evidence="1 2">
    <name type="scientific">Hyphobacterium vulgare</name>
    <dbReference type="NCBI Taxonomy" id="1736751"/>
    <lineage>
        <taxon>Bacteria</taxon>
        <taxon>Pseudomonadati</taxon>
        <taxon>Pseudomonadota</taxon>
        <taxon>Alphaproteobacteria</taxon>
        <taxon>Maricaulales</taxon>
        <taxon>Maricaulaceae</taxon>
        <taxon>Hyphobacterium</taxon>
    </lineage>
</organism>
<name>A0ABV6ZYK3_9PROT</name>
<evidence type="ECO:0000313" key="2">
    <source>
        <dbReference type="Proteomes" id="UP001595379"/>
    </source>
</evidence>
<dbReference type="Proteomes" id="UP001595379">
    <property type="component" value="Unassembled WGS sequence"/>
</dbReference>
<protein>
    <submittedName>
        <fullName evidence="1">Uncharacterized protein</fullName>
    </submittedName>
</protein>